<feature type="domain" description="Mechanosensitive ion channel MscS" evidence="6">
    <location>
        <begin position="273"/>
        <end position="340"/>
    </location>
</feature>
<dbReference type="InterPro" id="IPR006685">
    <property type="entry name" value="MscS_channel_2nd"/>
</dbReference>
<evidence type="ECO:0000259" key="6">
    <source>
        <dbReference type="Pfam" id="PF00924"/>
    </source>
</evidence>
<keyword evidence="8" id="KW-1185">Reference proteome</keyword>
<accession>A0A176VRE1</accession>
<dbReference type="AlphaFoldDB" id="A0A176VRE1"/>
<dbReference type="InterPro" id="IPR023408">
    <property type="entry name" value="MscS_beta-dom_sf"/>
</dbReference>
<protein>
    <recommendedName>
        <fullName evidence="6">Mechanosensitive ion channel MscS domain-containing protein</fullName>
    </recommendedName>
</protein>
<dbReference type="SUPFAM" id="SSF50182">
    <property type="entry name" value="Sm-like ribonucleoproteins"/>
    <property type="match status" value="1"/>
</dbReference>
<dbReference type="GO" id="GO:0055085">
    <property type="term" value="P:transmembrane transport"/>
    <property type="evidence" value="ECO:0007669"/>
    <property type="project" value="InterPro"/>
</dbReference>
<dbReference type="EMBL" id="LVLJ01003022">
    <property type="protein sequence ID" value="OAE22882.1"/>
    <property type="molecule type" value="Genomic_DNA"/>
</dbReference>
<evidence type="ECO:0000256" key="2">
    <source>
        <dbReference type="ARBA" id="ARBA00008017"/>
    </source>
</evidence>
<keyword evidence="5" id="KW-0472">Membrane</keyword>
<comment type="caution">
    <text evidence="7">The sequence shown here is derived from an EMBL/GenBank/DDBJ whole genome shotgun (WGS) entry which is preliminary data.</text>
</comment>
<dbReference type="SUPFAM" id="SSF82861">
    <property type="entry name" value="Mechanosensitive channel protein MscS (YggB), transmembrane region"/>
    <property type="match status" value="1"/>
</dbReference>
<dbReference type="GO" id="GO:0016020">
    <property type="term" value="C:membrane"/>
    <property type="evidence" value="ECO:0007669"/>
    <property type="project" value="UniProtKB-SubCell"/>
</dbReference>
<sequence length="438" mass="47915">MQPSCTSENLIFRRGFTWGSKSEVKPPEDRFKETLGLLDSQSHDGVPVIEAKEAASVGSEWADKAYTKLMDGVKVVEEATTDTLMPAASKVLETYPIISEIATPVGVFTGAWIILPRVFRRLHGYVEQGSAVFSKGLSPVPFDPVPYEQTIWQAMELPSRLFATILTMLQVGRLIAPNAMAAEYLSQFWAGGGVLCIVWFLHNWKSNVLKRLLSKQTLSRDEREWYLTVDKISSLALVFIGALGLAEAYGLAINSLLTVGGIGGVATAFAAKDILGNVLTGVTISFSKPFSVGDQIKAGYIEGKVEEVGLHSTKLLNTEKNPIIVPNSFFQSQVIVNKSRAPWRAVATKIPIHLKDYEKVPEITQEIRAMLNRHPQVHLGEDKPRCSVAQFTPSSIEIAITCNVNPMSKDEFLLVEQAIVLESAAIISKFGAVLGGQV</sequence>
<evidence type="ECO:0000256" key="5">
    <source>
        <dbReference type="ARBA" id="ARBA00023136"/>
    </source>
</evidence>
<dbReference type="InterPro" id="IPR010920">
    <property type="entry name" value="LSM_dom_sf"/>
</dbReference>
<evidence type="ECO:0000256" key="1">
    <source>
        <dbReference type="ARBA" id="ARBA00004141"/>
    </source>
</evidence>
<name>A0A176VRE1_MARPO</name>
<evidence type="ECO:0000313" key="8">
    <source>
        <dbReference type="Proteomes" id="UP000077202"/>
    </source>
</evidence>
<dbReference type="Gene3D" id="1.10.287.1260">
    <property type="match status" value="1"/>
</dbReference>
<dbReference type="Proteomes" id="UP000077202">
    <property type="component" value="Unassembled WGS sequence"/>
</dbReference>
<keyword evidence="3" id="KW-0812">Transmembrane</keyword>
<dbReference type="PANTHER" id="PTHR30566:SF5">
    <property type="entry name" value="MECHANOSENSITIVE ION CHANNEL PROTEIN 1, MITOCHONDRIAL-RELATED"/>
    <property type="match status" value="1"/>
</dbReference>
<proteinExistence type="inferred from homology"/>
<evidence type="ECO:0000256" key="3">
    <source>
        <dbReference type="ARBA" id="ARBA00022692"/>
    </source>
</evidence>
<gene>
    <name evidence="7" type="ORF">AXG93_3163s1000</name>
</gene>
<comment type="subcellular location">
    <subcellularLocation>
        <location evidence="1">Membrane</location>
        <topology evidence="1">Multi-pass membrane protein</topology>
    </subcellularLocation>
</comment>
<dbReference type="PANTHER" id="PTHR30566">
    <property type="entry name" value="YNAI-RELATED MECHANOSENSITIVE ION CHANNEL"/>
    <property type="match status" value="1"/>
</dbReference>
<organism evidence="7 8">
    <name type="scientific">Marchantia polymorpha subsp. ruderalis</name>
    <dbReference type="NCBI Taxonomy" id="1480154"/>
    <lineage>
        <taxon>Eukaryota</taxon>
        <taxon>Viridiplantae</taxon>
        <taxon>Streptophyta</taxon>
        <taxon>Embryophyta</taxon>
        <taxon>Marchantiophyta</taxon>
        <taxon>Marchantiopsida</taxon>
        <taxon>Marchantiidae</taxon>
        <taxon>Marchantiales</taxon>
        <taxon>Marchantiaceae</taxon>
        <taxon>Marchantia</taxon>
    </lineage>
</organism>
<evidence type="ECO:0000256" key="4">
    <source>
        <dbReference type="ARBA" id="ARBA00022989"/>
    </source>
</evidence>
<keyword evidence="4" id="KW-1133">Transmembrane helix</keyword>
<dbReference type="Gene3D" id="2.30.30.60">
    <property type="match status" value="1"/>
</dbReference>
<evidence type="ECO:0000313" key="7">
    <source>
        <dbReference type="EMBL" id="OAE22882.1"/>
    </source>
</evidence>
<reference evidence="7" key="1">
    <citation type="submission" date="2016-03" db="EMBL/GenBank/DDBJ databases">
        <title>Mechanisms controlling the formation of the plant cell surface in tip-growing cells are functionally conserved among land plants.</title>
        <authorList>
            <person name="Honkanen S."/>
            <person name="Jones V.A."/>
            <person name="Morieri G."/>
            <person name="Champion C."/>
            <person name="Hetherington A.J."/>
            <person name="Kelly S."/>
            <person name="Saint-Marcoux D."/>
            <person name="Proust H."/>
            <person name="Prescott H."/>
            <person name="Dolan L."/>
        </authorList>
    </citation>
    <scope>NUCLEOTIDE SEQUENCE [LARGE SCALE GENOMIC DNA]</scope>
    <source>
        <tissue evidence="7">Whole gametophyte</tissue>
    </source>
</reference>
<dbReference type="Pfam" id="PF00924">
    <property type="entry name" value="MS_channel_2nd"/>
    <property type="match status" value="1"/>
</dbReference>
<comment type="similarity">
    <text evidence="2">Belongs to the MscS (TC 1.A.23) family.</text>
</comment>
<dbReference type="InterPro" id="IPR011014">
    <property type="entry name" value="MscS_channel_TM-2"/>
</dbReference>